<evidence type="ECO:0000256" key="1">
    <source>
        <dbReference type="SAM" id="Coils"/>
    </source>
</evidence>
<dbReference type="Pfam" id="PF13408">
    <property type="entry name" value="Zn_ribbon_recom"/>
    <property type="match status" value="1"/>
</dbReference>
<dbReference type="GO" id="GO:0000150">
    <property type="term" value="F:DNA strand exchange activity"/>
    <property type="evidence" value="ECO:0007669"/>
    <property type="project" value="InterPro"/>
</dbReference>
<evidence type="ECO:0000313" key="5">
    <source>
        <dbReference type="Proteomes" id="UP000312594"/>
    </source>
</evidence>
<dbReference type="GO" id="GO:0003677">
    <property type="term" value="F:DNA binding"/>
    <property type="evidence" value="ECO:0007669"/>
    <property type="project" value="InterPro"/>
</dbReference>
<protein>
    <submittedName>
        <fullName evidence="4">Recombinase family protein</fullName>
    </submittedName>
</protein>
<keyword evidence="1" id="KW-0175">Coiled coil</keyword>
<sequence>MARKKKFELNDNNLAIAYYRFSSHSQNEASIDQQRELAHAWADAHGFKIVKEYEDAAISGTTEDRPGFQQMLSEVAKIRPRVLIMWKTDRLGRDKYVLAMAKRTIRDAGCEIRLLAENIPTDGPEGVLIEGLMDAMAEYYSRQLSQNIQRGMDYNAQHALYNGHKLFGYGVDKSTKRYIVDPDTAPFVQRMFAEYAEGKAMQTICDELNAQGLRTTRGAKFGVKTMNKMLQNRAYIGEYRHGDIVVEGGMPALVDEETFDKVQRKFAENKRKGSQRARGMDENDAPRYWLTGKVYCGKCGSTLQGVSGTSGTGRTYYYYYCSAQRRKQCTLKKVRKEKLEDAVTMILRSILHDSENLMSLAVDAAAYYEKNYRDTGYLDGLEAKRREVEKSLANLVKVIESGLISETVTERLVQLEEQKRALNEAIEAENIRAALCEDEHTIKAYFEKFLHADFDNPETRDQVLEYFVDKIYLTDDGLVVTSWYSEDRTEVTWDMLYGEDGNPFVKGEAVKFDCFPFGSTTLFPDEPNLLLRRRIRGKRLAMKKKTANLRIGRLFFAYIPLNISSNPIPMPSAIFFNMTIDTPCRPCSMCA</sequence>
<organism evidence="4 5">
    <name type="scientific">Eggerthella lenta</name>
    <name type="common">Eubacterium lentum</name>
    <dbReference type="NCBI Taxonomy" id="84112"/>
    <lineage>
        <taxon>Bacteria</taxon>
        <taxon>Bacillati</taxon>
        <taxon>Actinomycetota</taxon>
        <taxon>Coriobacteriia</taxon>
        <taxon>Eggerthellales</taxon>
        <taxon>Eggerthellaceae</taxon>
        <taxon>Eggerthella</taxon>
    </lineage>
</organism>
<dbReference type="PROSITE" id="PS51737">
    <property type="entry name" value="RECOMBINASE_DNA_BIND"/>
    <property type="match status" value="1"/>
</dbReference>
<dbReference type="Pfam" id="PF07508">
    <property type="entry name" value="Recombinase"/>
    <property type="match status" value="1"/>
</dbReference>
<dbReference type="InterPro" id="IPR006119">
    <property type="entry name" value="Resolv_N"/>
</dbReference>
<feature type="coiled-coil region" evidence="1">
    <location>
        <begin position="378"/>
        <end position="432"/>
    </location>
</feature>
<evidence type="ECO:0000313" key="4">
    <source>
        <dbReference type="EMBL" id="TNU89464.1"/>
    </source>
</evidence>
<reference evidence="4 5" key="1">
    <citation type="journal article" date="2005" name="Appl. Environ. Microbiol.">
        <title>Intestinal bacterial communities that produce active estrogen-like compounds enterodiol and enterolactone in humans.</title>
        <authorList>
            <person name="Clavel T."/>
            <person name="Henderson G."/>
            <person name="Alpert C.A."/>
            <person name="Philippe C."/>
            <person name="Rigottier-Gois L."/>
            <person name="Dore J."/>
            <person name="Blaut M."/>
        </authorList>
    </citation>
    <scope>NUCLEOTIDE SEQUENCE [LARGE SCALE GENOMIC DNA]</scope>
    <source>
        <strain evidence="4 5">SECO-MT75m2</strain>
    </source>
</reference>
<dbReference type="Gene3D" id="3.40.50.1390">
    <property type="entry name" value="Resolvase, N-terminal catalytic domain"/>
    <property type="match status" value="1"/>
</dbReference>
<dbReference type="PROSITE" id="PS51736">
    <property type="entry name" value="RECOMBINASES_3"/>
    <property type="match status" value="1"/>
</dbReference>
<comment type="caution">
    <text evidence="4">The sequence shown here is derived from an EMBL/GenBank/DDBJ whole genome shotgun (WGS) entry which is preliminary data.</text>
</comment>
<proteinExistence type="predicted"/>
<dbReference type="Gene3D" id="3.90.1750.20">
    <property type="entry name" value="Putative Large Serine Recombinase, Chain B, Domain 2"/>
    <property type="match status" value="1"/>
</dbReference>
<dbReference type="InterPro" id="IPR025827">
    <property type="entry name" value="Zn_ribbon_recom_dom"/>
</dbReference>
<dbReference type="AlphaFoldDB" id="A0A5C5BT39"/>
<accession>A0A5C5BT39</accession>
<dbReference type="InterPro" id="IPR038109">
    <property type="entry name" value="DNA_bind_recomb_sf"/>
</dbReference>
<dbReference type="Proteomes" id="UP000312594">
    <property type="component" value="Unassembled WGS sequence"/>
</dbReference>
<dbReference type="SUPFAM" id="SSF53041">
    <property type="entry name" value="Resolvase-like"/>
    <property type="match status" value="1"/>
</dbReference>
<dbReference type="InterPro" id="IPR050639">
    <property type="entry name" value="SSR_resolvase"/>
</dbReference>
<gene>
    <name evidence="4" type="ORF">FIC87_11260</name>
</gene>
<feature type="domain" description="Resolvase/invertase-type recombinase catalytic" evidence="2">
    <location>
        <begin position="14"/>
        <end position="159"/>
    </location>
</feature>
<dbReference type="InterPro" id="IPR011109">
    <property type="entry name" value="DNA_bind_recombinase_dom"/>
</dbReference>
<dbReference type="EMBL" id="VEVP01000028">
    <property type="protein sequence ID" value="TNU89464.1"/>
    <property type="molecule type" value="Genomic_DNA"/>
</dbReference>
<evidence type="ECO:0000259" key="3">
    <source>
        <dbReference type="PROSITE" id="PS51737"/>
    </source>
</evidence>
<feature type="domain" description="Recombinase" evidence="3">
    <location>
        <begin position="166"/>
        <end position="272"/>
    </location>
</feature>
<dbReference type="SMART" id="SM00857">
    <property type="entry name" value="Resolvase"/>
    <property type="match status" value="1"/>
</dbReference>
<dbReference type="RefSeq" id="WP_139912852.1">
    <property type="nucleotide sequence ID" value="NZ_VEVP01000028.1"/>
</dbReference>
<dbReference type="PANTHER" id="PTHR30461:SF23">
    <property type="entry name" value="DNA RECOMBINASE-RELATED"/>
    <property type="match status" value="1"/>
</dbReference>
<dbReference type="InterPro" id="IPR036162">
    <property type="entry name" value="Resolvase-like_N_sf"/>
</dbReference>
<dbReference type="Pfam" id="PF00239">
    <property type="entry name" value="Resolvase"/>
    <property type="match status" value="1"/>
</dbReference>
<evidence type="ECO:0000259" key="2">
    <source>
        <dbReference type="PROSITE" id="PS51736"/>
    </source>
</evidence>
<dbReference type="CDD" id="cd00338">
    <property type="entry name" value="Ser_Recombinase"/>
    <property type="match status" value="1"/>
</dbReference>
<dbReference type="PANTHER" id="PTHR30461">
    <property type="entry name" value="DNA-INVERTASE FROM LAMBDOID PROPHAGE"/>
    <property type="match status" value="1"/>
</dbReference>
<name>A0A5C5BT39_EGGLN</name>